<feature type="signal peptide" evidence="1">
    <location>
        <begin position="1"/>
        <end position="18"/>
    </location>
</feature>
<evidence type="ECO:0000256" key="1">
    <source>
        <dbReference type="SAM" id="SignalP"/>
    </source>
</evidence>
<dbReference type="Proteomes" id="UP001149165">
    <property type="component" value="Unassembled WGS sequence"/>
</dbReference>
<reference evidence="2" key="1">
    <citation type="submission" date="2022-11" db="EMBL/GenBank/DDBJ databases">
        <authorList>
            <person name="Petersen C."/>
        </authorList>
    </citation>
    <scope>NUCLEOTIDE SEQUENCE</scope>
    <source>
        <strain evidence="2">IBT 30069</strain>
    </source>
</reference>
<accession>A0A9W9KSB7</accession>
<keyword evidence="1" id="KW-0732">Signal</keyword>
<feature type="chain" id="PRO_5040756505" evidence="1">
    <location>
        <begin position="19"/>
        <end position="226"/>
    </location>
</feature>
<protein>
    <submittedName>
        <fullName evidence="2">Uncharacterized protein</fullName>
    </submittedName>
</protein>
<reference evidence="2" key="2">
    <citation type="journal article" date="2023" name="IMA Fungus">
        <title>Comparative genomic study of the Penicillium genus elucidates a diverse pangenome and 15 lateral gene transfer events.</title>
        <authorList>
            <person name="Petersen C."/>
            <person name="Sorensen T."/>
            <person name="Nielsen M.R."/>
            <person name="Sondergaard T.E."/>
            <person name="Sorensen J.L."/>
            <person name="Fitzpatrick D.A."/>
            <person name="Frisvad J.C."/>
            <person name="Nielsen K.L."/>
        </authorList>
    </citation>
    <scope>NUCLEOTIDE SEQUENCE</scope>
    <source>
        <strain evidence="2">IBT 30069</strain>
    </source>
</reference>
<comment type="caution">
    <text evidence="2">The sequence shown here is derived from an EMBL/GenBank/DDBJ whole genome shotgun (WGS) entry which is preliminary data.</text>
</comment>
<organism evidence="2 3">
    <name type="scientific">Penicillium angulare</name>
    <dbReference type="NCBI Taxonomy" id="116970"/>
    <lineage>
        <taxon>Eukaryota</taxon>
        <taxon>Fungi</taxon>
        <taxon>Dikarya</taxon>
        <taxon>Ascomycota</taxon>
        <taxon>Pezizomycotina</taxon>
        <taxon>Eurotiomycetes</taxon>
        <taxon>Eurotiomycetidae</taxon>
        <taxon>Eurotiales</taxon>
        <taxon>Aspergillaceae</taxon>
        <taxon>Penicillium</taxon>
    </lineage>
</organism>
<proteinExistence type="predicted"/>
<name>A0A9W9KSB7_9EURO</name>
<keyword evidence="3" id="KW-1185">Reference proteome</keyword>
<evidence type="ECO:0000313" key="2">
    <source>
        <dbReference type="EMBL" id="KAJ5116300.1"/>
    </source>
</evidence>
<evidence type="ECO:0000313" key="3">
    <source>
        <dbReference type="Proteomes" id="UP001149165"/>
    </source>
</evidence>
<dbReference type="EMBL" id="JAPQKH010000001">
    <property type="protein sequence ID" value="KAJ5116300.1"/>
    <property type="molecule type" value="Genomic_DNA"/>
</dbReference>
<dbReference type="AlphaFoldDB" id="A0A9W9KSB7"/>
<gene>
    <name evidence="2" type="ORF">N7456_000648</name>
</gene>
<sequence>MKSLTVTALVCLASLGLALPIHETRDETHSTLSPYDATQPQKQQVTTMKKFEYHGTSTGTGTGTSAPVFEEYTESQRQLEELPFIRSNMKEFNLSDRKITQQSLLVSSPSKSSSQYGIFLGKSVSFTHHKSVESAYRKSVDLLDILDRHGPECVGISIFVLVPIAYFILELLELVFKFFVPERFPERGRGRLRLSGPERQIRALGDLQREKTVETQRYWWQSRRIR</sequence>
<dbReference type="OrthoDB" id="4223058at2759"/>